<keyword evidence="8" id="KW-0805">Transcription regulation</keyword>
<proteinExistence type="inferred from homology"/>
<keyword evidence="4" id="KW-0479">Metal-binding</keyword>
<evidence type="ECO:0000313" key="19">
    <source>
        <dbReference type="EMBL" id="KAK1799245.1"/>
    </source>
</evidence>
<dbReference type="PROSITE" id="PS00028">
    <property type="entry name" value="ZINC_FINGER_C2H2_1"/>
    <property type="match status" value="5"/>
</dbReference>
<comment type="subcellular location">
    <subcellularLocation>
        <location evidence="1">Nucleus</location>
    </subcellularLocation>
</comment>
<dbReference type="PANTHER" id="PTHR46179">
    <property type="entry name" value="ZINC FINGER PROTEIN"/>
    <property type="match status" value="1"/>
</dbReference>
<evidence type="ECO:0000256" key="9">
    <source>
        <dbReference type="ARBA" id="ARBA00023125"/>
    </source>
</evidence>
<dbReference type="GO" id="GO:0008270">
    <property type="term" value="F:zinc ion binding"/>
    <property type="evidence" value="ECO:0007669"/>
    <property type="project" value="UniProtKB-KW"/>
</dbReference>
<evidence type="ECO:0000256" key="1">
    <source>
        <dbReference type="ARBA" id="ARBA00004123"/>
    </source>
</evidence>
<dbReference type="Pfam" id="PF13912">
    <property type="entry name" value="zf-C2H2_6"/>
    <property type="match status" value="1"/>
</dbReference>
<dbReference type="FunFam" id="3.30.160.60:FF:000183">
    <property type="entry name" value="E3 ubiquitin-protein ligase ZFP91"/>
    <property type="match status" value="1"/>
</dbReference>
<evidence type="ECO:0000256" key="3">
    <source>
        <dbReference type="ARBA" id="ARBA00022491"/>
    </source>
</evidence>
<dbReference type="InterPro" id="IPR013087">
    <property type="entry name" value="Znf_C2H2_type"/>
</dbReference>
<dbReference type="Gene3D" id="3.30.160.60">
    <property type="entry name" value="Classic Zinc Finger"/>
    <property type="match status" value="4"/>
</dbReference>
<evidence type="ECO:0000256" key="4">
    <source>
        <dbReference type="ARBA" id="ARBA00022723"/>
    </source>
</evidence>
<evidence type="ECO:0000256" key="11">
    <source>
        <dbReference type="ARBA" id="ARBA00023242"/>
    </source>
</evidence>
<gene>
    <name evidence="19" type="ORF">P4O66_007485</name>
</gene>
<keyword evidence="20" id="KW-1185">Reference proteome</keyword>
<evidence type="ECO:0000256" key="17">
    <source>
        <dbReference type="PROSITE-ProRule" id="PRU00042"/>
    </source>
</evidence>
<dbReference type="InterPro" id="IPR036236">
    <property type="entry name" value="Znf_C2H2_sf"/>
</dbReference>
<keyword evidence="10" id="KW-0804">Transcription</keyword>
<feature type="domain" description="C2H2-type" evidence="18">
    <location>
        <begin position="527"/>
        <end position="555"/>
    </location>
</feature>
<feature type="domain" description="C2H2-type" evidence="18">
    <location>
        <begin position="469"/>
        <end position="496"/>
    </location>
</feature>
<dbReference type="Proteomes" id="UP001239994">
    <property type="component" value="Unassembled WGS sequence"/>
</dbReference>
<evidence type="ECO:0000256" key="8">
    <source>
        <dbReference type="ARBA" id="ARBA00023015"/>
    </source>
</evidence>
<reference evidence="19" key="1">
    <citation type="submission" date="2023-03" db="EMBL/GenBank/DDBJ databases">
        <title>Electrophorus voltai genome.</title>
        <authorList>
            <person name="Bian C."/>
        </authorList>
    </citation>
    <scope>NUCLEOTIDE SEQUENCE</scope>
    <source>
        <strain evidence="19">CB-2022</strain>
        <tissue evidence="19">Muscle</tissue>
    </source>
</reference>
<feature type="domain" description="C2H2-type" evidence="18">
    <location>
        <begin position="497"/>
        <end position="524"/>
    </location>
</feature>
<evidence type="ECO:0000313" key="20">
    <source>
        <dbReference type="Proteomes" id="UP001239994"/>
    </source>
</evidence>
<keyword evidence="9" id="KW-0238">DNA-binding</keyword>
<keyword evidence="7" id="KW-0862">Zinc</keyword>
<dbReference type="EMBL" id="JAROKS010000012">
    <property type="protein sequence ID" value="KAK1799245.1"/>
    <property type="molecule type" value="Genomic_DNA"/>
</dbReference>
<dbReference type="GO" id="GO:0006357">
    <property type="term" value="P:regulation of transcription by RNA polymerase II"/>
    <property type="evidence" value="ECO:0007669"/>
    <property type="project" value="TreeGrafter"/>
</dbReference>
<dbReference type="GO" id="GO:0003712">
    <property type="term" value="F:transcription coregulator activity"/>
    <property type="evidence" value="ECO:0007669"/>
    <property type="project" value="TreeGrafter"/>
</dbReference>
<dbReference type="AlphaFoldDB" id="A0AAD9DXM0"/>
<keyword evidence="11" id="KW-0539">Nucleus</keyword>
<dbReference type="GO" id="GO:0003677">
    <property type="term" value="F:DNA binding"/>
    <property type="evidence" value="ECO:0007669"/>
    <property type="project" value="UniProtKB-KW"/>
</dbReference>
<protein>
    <recommendedName>
        <fullName evidence="14">Zinc finger protein 653</fullName>
    </recommendedName>
    <alternativeName>
        <fullName evidence="16">67 kDa zinc finger protein</fullName>
    </alternativeName>
    <alternativeName>
        <fullName evidence="15">Zinc finger protein Zip67</fullName>
    </alternativeName>
</protein>
<evidence type="ECO:0000256" key="10">
    <source>
        <dbReference type="ARBA" id="ARBA00023163"/>
    </source>
</evidence>
<dbReference type="GO" id="GO:0005634">
    <property type="term" value="C:nucleus"/>
    <property type="evidence" value="ECO:0007669"/>
    <property type="project" value="UniProtKB-SubCell"/>
</dbReference>
<evidence type="ECO:0000256" key="12">
    <source>
        <dbReference type="ARBA" id="ARBA00054837"/>
    </source>
</evidence>
<dbReference type="PANTHER" id="PTHR46179:SF9">
    <property type="entry name" value="ZINC FINGER PROTEIN 653"/>
    <property type="match status" value="1"/>
</dbReference>
<evidence type="ECO:0000256" key="2">
    <source>
        <dbReference type="ARBA" id="ARBA00006991"/>
    </source>
</evidence>
<comment type="caution">
    <text evidence="19">The sequence shown here is derived from an EMBL/GenBank/DDBJ whole genome shotgun (WGS) entry which is preliminary data.</text>
</comment>
<accession>A0AAD9DXM0</accession>
<evidence type="ECO:0000256" key="7">
    <source>
        <dbReference type="ARBA" id="ARBA00022833"/>
    </source>
</evidence>
<dbReference type="SUPFAM" id="SSF57667">
    <property type="entry name" value="beta-beta-alpha zinc fingers"/>
    <property type="match status" value="2"/>
</dbReference>
<keyword evidence="6 17" id="KW-0863">Zinc-finger</keyword>
<evidence type="ECO:0000256" key="15">
    <source>
        <dbReference type="ARBA" id="ARBA00077301"/>
    </source>
</evidence>
<feature type="domain" description="C2H2-type" evidence="18">
    <location>
        <begin position="439"/>
        <end position="468"/>
    </location>
</feature>
<evidence type="ECO:0000256" key="6">
    <source>
        <dbReference type="ARBA" id="ARBA00022771"/>
    </source>
</evidence>
<name>A0AAD9DXM0_9TELE</name>
<evidence type="ECO:0000256" key="5">
    <source>
        <dbReference type="ARBA" id="ARBA00022737"/>
    </source>
</evidence>
<sequence>KKNIPEMCRNQKKGKKVSITSLQSLVSWYQEHCQTCPHEPELRAVEPRLGLSTSVLWQCEAEHSFVQHISWPAGGISESEVDDDAGEEVEKKRAAKTVATAIDISTRAGERILNQKELPDVADELESATAHVEEVSHQMSSTPLAQLPGAPEAHRLPVTSTRPLRNQTMWEVEVDREAELTMLKAESGTLSQEAVADGFPVEEVGDLKAGAEGGCGTVPEGYECVVVTAALADRLEGADGASLVSGCEESGAEVHSGDVAHTPMAVAPVQEELYESQALQSMVGRCELPDQRATLEGSQLIIITGPSYEALTSEGIQLNMGGGDVEEVTCTVIEGVAYNQMCQPGTVLRSSIPETDAMTVASFTEGNNFKLNKIPSKKKCVRYVVTHSRSKRSRRGPVIEADGMLKMFHCPYEGCSQVYVAISSFQNHVNLVHRKGRTKVCPHPGCGKKFYLSNHLHRHMIIHSGVRDFICETCGKSFKRKNHLEVHRRTHTGETPLQCEICGYQCRQRASLNWHMKKHTTEAQYNYTCEHCGKRFEKLDSVKFHKLKSHPDKQTT</sequence>
<dbReference type="FunFam" id="3.30.160.60:FF:000651">
    <property type="entry name" value="Putative zinc finger protein 653"/>
    <property type="match status" value="1"/>
</dbReference>
<keyword evidence="3" id="KW-0678">Repressor</keyword>
<feature type="non-terminal residue" evidence="19">
    <location>
        <position position="556"/>
    </location>
</feature>
<dbReference type="InterPro" id="IPR051061">
    <property type="entry name" value="Zinc_finger_trans_reg"/>
</dbReference>
<evidence type="ECO:0000256" key="14">
    <source>
        <dbReference type="ARBA" id="ARBA00068372"/>
    </source>
</evidence>
<comment type="function">
    <text evidence="12">Transcriptional repressor. May repress NR5A1, PPARG, NR1H3, NR4A2, ESR1 and NR3C1 transcriptional activity.</text>
</comment>
<dbReference type="Pfam" id="PF00096">
    <property type="entry name" value="zf-C2H2"/>
    <property type="match status" value="2"/>
</dbReference>
<comment type="similarity">
    <text evidence="2">Belongs to the krueppel C2H2-type zinc-finger protein family.</text>
</comment>
<dbReference type="PROSITE" id="PS50157">
    <property type="entry name" value="ZINC_FINGER_C2H2_2"/>
    <property type="match status" value="4"/>
</dbReference>
<keyword evidence="5" id="KW-0677">Repeat</keyword>
<comment type="subunit">
    <text evidence="13">Interacts with NR5A1.</text>
</comment>
<organism evidence="19 20">
    <name type="scientific">Electrophorus voltai</name>
    <dbReference type="NCBI Taxonomy" id="2609070"/>
    <lineage>
        <taxon>Eukaryota</taxon>
        <taxon>Metazoa</taxon>
        <taxon>Chordata</taxon>
        <taxon>Craniata</taxon>
        <taxon>Vertebrata</taxon>
        <taxon>Euteleostomi</taxon>
        <taxon>Actinopterygii</taxon>
        <taxon>Neopterygii</taxon>
        <taxon>Teleostei</taxon>
        <taxon>Ostariophysi</taxon>
        <taxon>Gymnotiformes</taxon>
        <taxon>Gymnotoidei</taxon>
        <taxon>Gymnotidae</taxon>
        <taxon>Electrophorus</taxon>
    </lineage>
</organism>
<dbReference type="FunFam" id="3.30.160.60:FF:000685">
    <property type="entry name" value="Zinc finger protein 653"/>
    <property type="match status" value="1"/>
</dbReference>
<dbReference type="SMART" id="SM00355">
    <property type="entry name" value="ZnF_C2H2"/>
    <property type="match status" value="5"/>
</dbReference>
<evidence type="ECO:0000259" key="18">
    <source>
        <dbReference type="PROSITE" id="PS50157"/>
    </source>
</evidence>
<evidence type="ECO:0000256" key="16">
    <source>
        <dbReference type="ARBA" id="ARBA00078486"/>
    </source>
</evidence>
<evidence type="ECO:0000256" key="13">
    <source>
        <dbReference type="ARBA" id="ARBA00065419"/>
    </source>
</evidence>